<evidence type="ECO:0000313" key="4">
    <source>
        <dbReference type="EMBL" id="MBB5809747.1"/>
    </source>
</evidence>
<dbReference type="CDD" id="cd00293">
    <property type="entry name" value="USP-like"/>
    <property type="match status" value="1"/>
</dbReference>
<dbReference type="Proteomes" id="UP000579531">
    <property type="component" value="Unassembled WGS sequence"/>
</dbReference>
<feature type="domain" description="UspA" evidence="3">
    <location>
        <begin position="24"/>
        <end position="90"/>
    </location>
</feature>
<feature type="compositionally biased region" description="Low complexity" evidence="2">
    <location>
        <begin position="188"/>
        <end position="210"/>
    </location>
</feature>
<dbReference type="InterPro" id="IPR006016">
    <property type="entry name" value="UspA"/>
</dbReference>
<dbReference type="Pfam" id="PF00582">
    <property type="entry name" value="Usp"/>
    <property type="match status" value="1"/>
</dbReference>
<dbReference type="Gene3D" id="3.40.50.620">
    <property type="entry name" value="HUPs"/>
    <property type="match status" value="1"/>
</dbReference>
<dbReference type="InterPro" id="IPR014729">
    <property type="entry name" value="Rossmann-like_a/b/a_fold"/>
</dbReference>
<evidence type="ECO:0000256" key="1">
    <source>
        <dbReference type="ARBA" id="ARBA00008791"/>
    </source>
</evidence>
<feature type="region of interest" description="Disordered" evidence="2">
    <location>
        <begin position="91"/>
        <end position="150"/>
    </location>
</feature>
<dbReference type="InterPro" id="IPR006015">
    <property type="entry name" value="Universal_stress_UspA"/>
</dbReference>
<sequence>MAGYNAAEDGWDPTIVAAKSRLSTVVERSGGRVTECDVLSGPPAQALMSYASEQGIDLIVVGTHGRGLSRRLLGNVAQELVRQSTVPVLVAGPRQRASRRPKPAAVGQPDQLPARRLQSGPHADVHPQHLADLPGHDRPGALPHGGENAPVVRRQSPLLHAGRAVRDQHHRPAAHLPGVGAAEARSPASCSLTRSRTRSATASSSCSALAWPPTIKAPGNR</sequence>
<dbReference type="PANTHER" id="PTHR46268:SF15">
    <property type="entry name" value="UNIVERSAL STRESS PROTEIN HP_0031"/>
    <property type="match status" value="1"/>
</dbReference>
<dbReference type="GeneID" id="93837152"/>
<evidence type="ECO:0000313" key="5">
    <source>
        <dbReference type="Proteomes" id="UP000579531"/>
    </source>
</evidence>
<feature type="region of interest" description="Disordered" evidence="2">
    <location>
        <begin position="176"/>
        <end position="221"/>
    </location>
</feature>
<dbReference type="EMBL" id="JACHLX010000001">
    <property type="protein sequence ID" value="MBB5809747.1"/>
    <property type="molecule type" value="Genomic_DNA"/>
</dbReference>
<name>A0AA89PUX2_STRCU</name>
<feature type="compositionally biased region" description="Basic and acidic residues" evidence="2">
    <location>
        <begin position="123"/>
        <end position="139"/>
    </location>
</feature>
<dbReference type="SUPFAM" id="SSF52402">
    <property type="entry name" value="Adenine nucleotide alpha hydrolases-like"/>
    <property type="match status" value="1"/>
</dbReference>
<evidence type="ECO:0000259" key="3">
    <source>
        <dbReference type="Pfam" id="PF00582"/>
    </source>
</evidence>
<proteinExistence type="inferred from homology"/>
<gene>
    <name evidence="4" type="ORF">HNR72_000775</name>
</gene>
<dbReference type="PANTHER" id="PTHR46268">
    <property type="entry name" value="STRESS RESPONSE PROTEIN NHAX"/>
    <property type="match status" value="1"/>
</dbReference>
<accession>A0AA89PUX2</accession>
<dbReference type="AlphaFoldDB" id="A0AA89PUX2"/>
<reference evidence="4 5" key="1">
    <citation type="submission" date="2020-08" db="EMBL/GenBank/DDBJ databases">
        <title>Sequencing the genomes of 1000 actinobacteria strains.</title>
        <authorList>
            <person name="Klenk H.-P."/>
        </authorList>
    </citation>
    <scope>NUCLEOTIDE SEQUENCE [LARGE SCALE GENOMIC DNA]</scope>
    <source>
        <strain evidence="4 5">DSM 40129</strain>
    </source>
</reference>
<dbReference type="RefSeq" id="WP_311240915.1">
    <property type="nucleotide sequence ID" value="NZ_BAABFE010000004.1"/>
</dbReference>
<organism evidence="4 5">
    <name type="scientific">Streptomyces collinus</name>
    <dbReference type="NCBI Taxonomy" id="42684"/>
    <lineage>
        <taxon>Bacteria</taxon>
        <taxon>Bacillati</taxon>
        <taxon>Actinomycetota</taxon>
        <taxon>Actinomycetes</taxon>
        <taxon>Kitasatosporales</taxon>
        <taxon>Streptomycetaceae</taxon>
        <taxon>Streptomyces</taxon>
    </lineage>
</organism>
<evidence type="ECO:0000256" key="2">
    <source>
        <dbReference type="SAM" id="MobiDB-lite"/>
    </source>
</evidence>
<keyword evidence="5" id="KW-1185">Reference proteome</keyword>
<protein>
    <recommendedName>
        <fullName evidence="3">UspA domain-containing protein</fullName>
    </recommendedName>
</protein>
<comment type="caution">
    <text evidence="4">The sequence shown here is derived from an EMBL/GenBank/DDBJ whole genome shotgun (WGS) entry which is preliminary data.</text>
</comment>
<dbReference type="PRINTS" id="PR01438">
    <property type="entry name" value="UNVRSLSTRESS"/>
</dbReference>
<comment type="similarity">
    <text evidence="1">Belongs to the universal stress protein A family.</text>
</comment>